<dbReference type="InterPro" id="IPR010286">
    <property type="entry name" value="METTL16/RlmF"/>
</dbReference>
<keyword evidence="2 5" id="KW-0489">Methyltransferase</keyword>
<dbReference type="RefSeq" id="XP_047775820.1">
    <property type="nucleotide sequence ID" value="XM_047926512.1"/>
</dbReference>
<gene>
    <name evidence="6" type="ORF">C8Q71DRAFT_840055</name>
</gene>
<dbReference type="Gene3D" id="3.40.50.150">
    <property type="entry name" value="Vaccinia Virus protein VP39"/>
    <property type="match status" value="1"/>
</dbReference>
<sequence>MHPRNPYRTAPDFASLTDVYPALKPHLLTTPSGVSIDFQNETSQRRLTEALLQRDFNLSINLPEDRLCPPVPNRLNYVLWIQDIVHATYLTEPSNPLRTITGVDIGTGASAIYPLLGCQSNVHWRFVATDIDGKSLHYAQLNIHGNNLQSRMKLVKSEPGGPILRHVLTTTLQSPSLSTTEMSFDFTMCNPPFYSSKDDVQRSAEAKEYQPNAVCTGADVEMITPGGEAAFVCKMVSESLELRTRCRWYTSMLGKLSSLTEVVNVLHGNKIDNYAVTEFVQGQTRRWAIAWSFGDVHLPDSIARISSPSVHSLMPAHNTVQQTYPQSTSSLDHLSSVVASILSSVESVSTRPLIPRDDETASSALTGADVLVTAARDTWSRAARRRKMREAVMQVDEELSVALVCRVACAALEEDDPAARARGVAESLVLQCHWVKGSDRGLFESFASHLSRKVSAAL</sequence>
<evidence type="ECO:0000313" key="6">
    <source>
        <dbReference type="EMBL" id="KAH9833054.1"/>
    </source>
</evidence>
<evidence type="ECO:0000256" key="1">
    <source>
        <dbReference type="ARBA" id="ARBA00005878"/>
    </source>
</evidence>
<dbReference type="InterPro" id="IPR029063">
    <property type="entry name" value="SAM-dependent_MTases_sf"/>
</dbReference>
<dbReference type="Proteomes" id="UP000814176">
    <property type="component" value="Unassembled WGS sequence"/>
</dbReference>
<evidence type="ECO:0000256" key="3">
    <source>
        <dbReference type="ARBA" id="ARBA00022679"/>
    </source>
</evidence>
<evidence type="ECO:0000256" key="5">
    <source>
        <dbReference type="PIRNR" id="PIRNR037350"/>
    </source>
</evidence>
<comment type="similarity">
    <text evidence="1 5">Belongs to the methyltransferase superfamily. METTL16/RlmF family.</text>
</comment>
<dbReference type="InterPro" id="IPR017182">
    <property type="entry name" value="METTL16/PsiM"/>
</dbReference>
<evidence type="ECO:0000256" key="2">
    <source>
        <dbReference type="ARBA" id="ARBA00022603"/>
    </source>
</evidence>
<keyword evidence="7" id="KW-1185">Reference proteome</keyword>
<dbReference type="SUPFAM" id="SSF53335">
    <property type="entry name" value="S-adenosyl-L-methionine-dependent methyltransferases"/>
    <property type="match status" value="1"/>
</dbReference>
<evidence type="ECO:0000256" key="4">
    <source>
        <dbReference type="ARBA" id="ARBA00022691"/>
    </source>
</evidence>
<dbReference type="GO" id="GO:0032259">
    <property type="term" value="P:methylation"/>
    <property type="evidence" value="ECO:0007669"/>
    <property type="project" value="UniProtKB-KW"/>
</dbReference>
<dbReference type="GO" id="GO:0008168">
    <property type="term" value="F:methyltransferase activity"/>
    <property type="evidence" value="ECO:0007669"/>
    <property type="project" value="UniProtKB-KW"/>
</dbReference>
<comment type="caution">
    <text evidence="6">The sequence shown here is derived from an EMBL/GenBank/DDBJ whole genome shotgun (WGS) entry which is preliminary data.</text>
</comment>
<proteinExistence type="inferred from homology"/>
<dbReference type="PANTHER" id="PTHR13393:SF0">
    <property type="entry name" value="RNA N6-ADENOSINE-METHYLTRANSFERASE METTL16"/>
    <property type="match status" value="1"/>
</dbReference>
<accession>A0ABQ8K805</accession>
<reference evidence="6 7" key="1">
    <citation type="journal article" date="2021" name="Environ. Microbiol.">
        <title>Gene family expansions and transcriptome signatures uncover fungal adaptations to wood decay.</title>
        <authorList>
            <person name="Hage H."/>
            <person name="Miyauchi S."/>
            <person name="Viragh M."/>
            <person name="Drula E."/>
            <person name="Min B."/>
            <person name="Chaduli D."/>
            <person name="Navarro D."/>
            <person name="Favel A."/>
            <person name="Norest M."/>
            <person name="Lesage-Meessen L."/>
            <person name="Balint B."/>
            <person name="Merenyi Z."/>
            <person name="de Eugenio L."/>
            <person name="Morin E."/>
            <person name="Martinez A.T."/>
            <person name="Baldrian P."/>
            <person name="Stursova M."/>
            <person name="Martinez M.J."/>
            <person name="Novotny C."/>
            <person name="Magnuson J.K."/>
            <person name="Spatafora J.W."/>
            <person name="Maurice S."/>
            <person name="Pangilinan J."/>
            <person name="Andreopoulos W."/>
            <person name="LaButti K."/>
            <person name="Hundley H."/>
            <person name="Na H."/>
            <person name="Kuo A."/>
            <person name="Barry K."/>
            <person name="Lipzen A."/>
            <person name="Henrissat B."/>
            <person name="Riley R."/>
            <person name="Ahrendt S."/>
            <person name="Nagy L.G."/>
            <person name="Grigoriev I.V."/>
            <person name="Martin F."/>
            <person name="Rosso M.N."/>
        </authorList>
    </citation>
    <scope>NUCLEOTIDE SEQUENCE [LARGE SCALE GENOMIC DNA]</scope>
    <source>
        <strain evidence="6 7">CIRM-BRFM 1785</strain>
    </source>
</reference>
<dbReference type="PANTHER" id="PTHR13393">
    <property type="entry name" value="SAM-DEPENDENT METHYLTRANSFERASE"/>
    <property type="match status" value="1"/>
</dbReference>
<organism evidence="6 7">
    <name type="scientific">Rhodofomes roseus</name>
    <dbReference type="NCBI Taxonomy" id="34475"/>
    <lineage>
        <taxon>Eukaryota</taxon>
        <taxon>Fungi</taxon>
        <taxon>Dikarya</taxon>
        <taxon>Basidiomycota</taxon>
        <taxon>Agaricomycotina</taxon>
        <taxon>Agaricomycetes</taxon>
        <taxon>Polyporales</taxon>
        <taxon>Rhodofomes</taxon>
    </lineage>
</organism>
<keyword evidence="3 5" id="KW-0808">Transferase</keyword>
<dbReference type="EMBL" id="JADCUA010000020">
    <property type="protein sequence ID" value="KAH9833054.1"/>
    <property type="molecule type" value="Genomic_DNA"/>
</dbReference>
<evidence type="ECO:0000313" key="7">
    <source>
        <dbReference type="Proteomes" id="UP000814176"/>
    </source>
</evidence>
<keyword evidence="4" id="KW-0949">S-adenosyl-L-methionine</keyword>
<protein>
    <submittedName>
        <fullName evidence="6">S-adenosyl-L-methionine dependent methyltransferase</fullName>
    </submittedName>
</protein>
<dbReference type="Pfam" id="PF05971">
    <property type="entry name" value="Methyltransf_10"/>
    <property type="match status" value="1"/>
</dbReference>
<dbReference type="GeneID" id="72007244"/>
<name>A0ABQ8K805_9APHY</name>
<dbReference type="PIRSF" id="PIRSF037350">
    <property type="entry name" value="Mtase_ZK1128_prd"/>
    <property type="match status" value="1"/>
</dbReference>